<feature type="transmembrane region" description="Helical" evidence="6">
    <location>
        <begin position="421"/>
        <end position="439"/>
    </location>
</feature>
<feature type="transmembrane region" description="Helical" evidence="6">
    <location>
        <begin position="94"/>
        <end position="112"/>
    </location>
</feature>
<keyword evidence="4 6" id="KW-1133">Transmembrane helix</keyword>
<reference evidence="7 8" key="1">
    <citation type="submission" date="2016-10" db="EMBL/GenBank/DDBJ databases">
        <authorList>
            <person name="de Groot N.N."/>
        </authorList>
    </citation>
    <scope>NUCLEOTIDE SEQUENCE [LARGE SCALE GENOMIC DNA]</scope>
    <source>
        <strain evidence="7 8">DSM 16077</strain>
    </source>
</reference>
<gene>
    <name evidence="7" type="ORF">SAMN04488568_10810</name>
</gene>
<feature type="transmembrane region" description="Helical" evidence="6">
    <location>
        <begin position="143"/>
        <end position="161"/>
    </location>
</feature>
<dbReference type="OrthoDB" id="9789527at2"/>
<organism evidence="7 8">
    <name type="scientific">Maricaulis salignorans</name>
    <dbReference type="NCBI Taxonomy" id="144026"/>
    <lineage>
        <taxon>Bacteria</taxon>
        <taxon>Pseudomonadati</taxon>
        <taxon>Pseudomonadota</taxon>
        <taxon>Alphaproteobacteria</taxon>
        <taxon>Maricaulales</taxon>
        <taxon>Maricaulaceae</taxon>
        <taxon>Maricaulis</taxon>
    </lineage>
</organism>
<feature type="transmembrane region" description="Helical" evidence="6">
    <location>
        <begin position="282"/>
        <end position="301"/>
    </location>
</feature>
<name>A0A1G9RVK5_9PROT</name>
<evidence type="ECO:0000256" key="6">
    <source>
        <dbReference type="SAM" id="Phobius"/>
    </source>
</evidence>
<dbReference type="Pfam" id="PF01554">
    <property type="entry name" value="MatE"/>
    <property type="match status" value="2"/>
</dbReference>
<dbReference type="PANTHER" id="PTHR42893:SF46">
    <property type="entry name" value="PROTEIN DETOXIFICATION 44, CHLOROPLASTIC"/>
    <property type="match status" value="1"/>
</dbReference>
<evidence type="ECO:0000256" key="5">
    <source>
        <dbReference type="ARBA" id="ARBA00023136"/>
    </source>
</evidence>
<feature type="transmembrane region" description="Helical" evidence="6">
    <location>
        <begin position="168"/>
        <end position="191"/>
    </location>
</feature>
<evidence type="ECO:0000313" key="8">
    <source>
        <dbReference type="Proteomes" id="UP000199759"/>
    </source>
</evidence>
<evidence type="ECO:0000256" key="4">
    <source>
        <dbReference type="ARBA" id="ARBA00022989"/>
    </source>
</evidence>
<dbReference type="PANTHER" id="PTHR42893">
    <property type="entry name" value="PROTEIN DETOXIFICATION 44, CHLOROPLASTIC-RELATED"/>
    <property type="match status" value="1"/>
</dbReference>
<feature type="transmembrane region" description="Helical" evidence="6">
    <location>
        <begin position="363"/>
        <end position="384"/>
    </location>
</feature>
<feature type="transmembrane region" description="Helical" evidence="6">
    <location>
        <begin position="21"/>
        <end position="45"/>
    </location>
</feature>
<evidence type="ECO:0000256" key="1">
    <source>
        <dbReference type="ARBA" id="ARBA00004141"/>
    </source>
</evidence>
<feature type="transmembrane region" description="Helical" evidence="6">
    <location>
        <begin position="51"/>
        <end position="71"/>
    </location>
</feature>
<evidence type="ECO:0000256" key="2">
    <source>
        <dbReference type="ARBA" id="ARBA00010199"/>
    </source>
</evidence>
<dbReference type="InterPro" id="IPR002528">
    <property type="entry name" value="MATE_fam"/>
</dbReference>
<protein>
    <submittedName>
        <fullName evidence="7">Multidrug resistance protein, MATE family</fullName>
    </submittedName>
</protein>
<keyword evidence="3 6" id="KW-0812">Transmembrane</keyword>
<proteinExistence type="inferred from homology"/>
<dbReference type="GO" id="GO:0015297">
    <property type="term" value="F:antiporter activity"/>
    <property type="evidence" value="ECO:0007669"/>
    <property type="project" value="InterPro"/>
</dbReference>
<feature type="transmembrane region" description="Helical" evidence="6">
    <location>
        <begin position="251"/>
        <end position="270"/>
    </location>
</feature>
<dbReference type="EMBL" id="FNHG01000008">
    <property type="protein sequence ID" value="SDM27318.1"/>
    <property type="molecule type" value="Genomic_DNA"/>
</dbReference>
<comment type="subcellular location">
    <subcellularLocation>
        <location evidence="1">Membrane</location>
        <topology evidence="1">Multi-pass membrane protein</topology>
    </subcellularLocation>
</comment>
<dbReference type="STRING" id="144026.SAMN04488568_10810"/>
<feature type="transmembrane region" description="Helical" evidence="6">
    <location>
        <begin position="396"/>
        <end position="415"/>
    </location>
</feature>
<dbReference type="GO" id="GO:0042910">
    <property type="term" value="F:xenobiotic transmembrane transporter activity"/>
    <property type="evidence" value="ECO:0007669"/>
    <property type="project" value="InterPro"/>
</dbReference>
<accession>A0A1G9RVK5</accession>
<feature type="transmembrane region" description="Helical" evidence="6">
    <location>
        <begin position="197"/>
        <end position="220"/>
    </location>
</feature>
<dbReference type="RefSeq" id="WP_091769431.1">
    <property type="nucleotide sequence ID" value="NZ_FNHG01000008.1"/>
</dbReference>
<dbReference type="CDD" id="cd13136">
    <property type="entry name" value="MATE_DinF_like"/>
    <property type="match status" value="1"/>
</dbReference>
<comment type="similarity">
    <text evidence="2">Belongs to the multi antimicrobial extrusion (MATE) (TC 2.A.66.1) family.</text>
</comment>
<dbReference type="AlphaFoldDB" id="A0A1G9RVK5"/>
<dbReference type="NCBIfam" id="TIGR00797">
    <property type="entry name" value="matE"/>
    <property type="match status" value="1"/>
</dbReference>
<keyword evidence="8" id="KW-1185">Reference proteome</keyword>
<evidence type="ECO:0000256" key="3">
    <source>
        <dbReference type="ARBA" id="ARBA00022692"/>
    </source>
</evidence>
<evidence type="ECO:0000313" key="7">
    <source>
        <dbReference type="EMBL" id="SDM27318.1"/>
    </source>
</evidence>
<dbReference type="InterPro" id="IPR044644">
    <property type="entry name" value="DinF-like"/>
</dbReference>
<feature type="transmembrane region" description="Helical" evidence="6">
    <location>
        <begin position="328"/>
        <end position="351"/>
    </location>
</feature>
<keyword evidence="5 6" id="KW-0472">Membrane</keyword>
<dbReference type="GO" id="GO:0005886">
    <property type="term" value="C:plasma membrane"/>
    <property type="evidence" value="ECO:0007669"/>
    <property type="project" value="TreeGrafter"/>
</dbReference>
<sequence length="461" mass="48525">MSSDTETLRPELTRIDVIKRALPLVAANATVPLAGVVDTFVLGLSGDKSDLGGVALGGAIFSVFYWSFYFLRMGTTGLTAQADGAHNRAETQRILIRAVAIAALLGIAVWLLRHPIAWGGFAVLQGAPGVEAKGADYLLARAWGAPAALATFALTGWLIGLGRNSATLAIYAVFSAINIGLDLWFVLGLGYGPGGVGAATAIAEWAGLLVGLGFVGHALMRQGGWASSVLNRTSLLDPGAIGQMFNVNLNLMIRTWSLVLGFTWFANAGARQGTAILAGNHVLLQVITLWAFVLDAFAFVAETEAGRAYGRRSLDGLRRAVRLTGEPMFAAGAIFAVLTWLFGAQALGFLIDDAEARAAAIRYLPWCAIVPFLGAGAWLMDGVFIGTTSGKILRNAGLATVVIYLIADAILTPAFGNDGVWMAFMIYYVARGGTLVIAYPSLERRLQSTPTASATETKPSA</sequence>
<dbReference type="Proteomes" id="UP000199759">
    <property type="component" value="Unassembled WGS sequence"/>
</dbReference>